<dbReference type="EMBL" id="CP144746">
    <property type="protein sequence ID" value="WVZ59062.1"/>
    <property type="molecule type" value="Genomic_DNA"/>
</dbReference>
<accession>A0AAQ3SQW3</accession>
<feature type="region of interest" description="Disordered" evidence="1">
    <location>
        <begin position="248"/>
        <end position="286"/>
    </location>
</feature>
<feature type="compositionally biased region" description="Basic and acidic residues" evidence="1">
    <location>
        <begin position="274"/>
        <end position="283"/>
    </location>
</feature>
<keyword evidence="3" id="KW-1185">Reference proteome</keyword>
<evidence type="ECO:0000313" key="3">
    <source>
        <dbReference type="Proteomes" id="UP001341281"/>
    </source>
</evidence>
<organism evidence="2 3">
    <name type="scientific">Paspalum notatum var. saurae</name>
    <dbReference type="NCBI Taxonomy" id="547442"/>
    <lineage>
        <taxon>Eukaryota</taxon>
        <taxon>Viridiplantae</taxon>
        <taxon>Streptophyta</taxon>
        <taxon>Embryophyta</taxon>
        <taxon>Tracheophyta</taxon>
        <taxon>Spermatophyta</taxon>
        <taxon>Magnoliopsida</taxon>
        <taxon>Liliopsida</taxon>
        <taxon>Poales</taxon>
        <taxon>Poaceae</taxon>
        <taxon>PACMAD clade</taxon>
        <taxon>Panicoideae</taxon>
        <taxon>Andropogonodae</taxon>
        <taxon>Paspaleae</taxon>
        <taxon>Paspalinae</taxon>
        <taxon>Paspalum</taxon>
    </lineage>
</organism>
<reference evidence="2 3" key="1">
    <citation type="submission" date="2024-02" db="EMBL/GenBank/DDBJ databases">
        <title>High-quality chromosome-scale genome assembly of Pensacola bahiagrass (Paspalum notatum Flugge var. saurae).</title>
        <authorList>
            <person name="Vega J.M."/>
            <person name="Podio M."/>
            <person name="Orjuela J."/>
            <person name="Siena L.A."/>
            <person name="Pessino S.C."/>
            <person name="Combes M.C."/>
            <person name="Mariac C."/>
            <person name="Albertini E."/>
            <person name="Pupilli F."/>
            <person name="Ortiz J.P.A."/>
            <person name="Leblanc O."/>
        </authorList>
    </citation>
    <scope>NUCLEOTIDE SEQUENCE [LARGE SCALE GENOMIC DNA]</scope>
    <source>
        <strain evidence="2">R1</strain>
        <tissue evidence="2">Leaf</tissue>
    </source>
</reference>
<evidence type="ECO:0000256" key="1">
    <source>
        <dbReference type="SAM" id="MobiDB-lite"/>
    </source>
</evidence>
<dbReference type="Proteomes" id="UP001341281">
    <property type="component" value="Chromosome 02"/>
</dbReference>
<name>A0AAQ3SQW3_PASNO</name>
<gene>
    <name evidence="2" type="ORF">U9M48_009264</name>
</gene>
<sequence length="366" mass="39209">MRSAFFLAHRDAAFPLPRAPPPRPQPTRASPPRAAPAVPRASRLPSWCASCSTRHPPLLLARFFCANRFPSARLRAVAAASSAPPGRRRASHPRIPAIAPRGWPVNQHHSLSVLVLCANRHLLLPAPAGSFAVRLLRPPRAKSVPWRPDLGNGCRPALPPPAPGRRTLPHRPPLCGARCASSPSQPTHILLAACPPAMVGGSASAPAPALALLQRIPVLAARKLRLILDRLSANRQLQRCATTYAEAQGEGGRECRPSRTGASLPGRGVGGRASPERPAEPRRGAVGRHRKFAVHRLLEAESRLWVAVFVRRPYDAAPCFAEVVERSASSTRPPRCCCAGVLAQAATLITCEFFPATAGPTCIYKN</sequence>
<feature type="region of interest" description="Disordered" evidence="1">
    <location>
        <begin position="14"/>
        <end position="38"/>
    </location>
</feature>
<evidence type="ECO:0000313" key="2">
    <source>
        <dbReference type="EMBL" id="WVZ59062.1"/>
    </source>
</evidence>
<dbReference type="AlphaFoldDB" id="A0AAQ3SQW3"/>
<proteinExistence type="predicted"/>
<feature type="compositionally biased region" description="Low complexity" evidence="1">
    <location>
        <begin position="26"/>
        <end position="38"/>
    </location>
</feature>
<protein>
    <submittedName>
        <fullName evidence="2">Uncharacterized protein</fullName>
    </submittedName>
</protein>